<reference evidence="8 9" key="1">
    <citation type="submission" date="2016-08" db="EMBL/GenBank/DDBJ databases">
        <title>Genome of Bacillus solimangrovi GH2-4.</title>
        <authorList>
            <person name="Lim S."/>
            <person name="Kim B.-C."/>
        </authorList>
    </citation>
    <scope>NUCLEOTIDE SEQUENCE [LARGE SCALE GENOMIC DNA]</scope>
    <source>
        <strain evidence="8 9">GH2-4</strain>
    </source>
</reference>
<evidence type="ECO:0000256" key="5">
    <source>
        <dbReference type="HAMAP-Rule" id="MF_01692"/>
    </source>
</evidence>
<dbReference type="EC" id="3.5.1.47" evidence="5"/>
<dbReference type="InterPro" id="IPR011650">
    <property type="entry name" value="Peptidase_M20_dimer"/>
</dbReference>
<dbReference type="FunFam" id="3.30.70.360:FF:000001">
    <property type="entry name" value="N-acetyldiaminopimelate deacetylase"/>
    <property type="match status" value="1"/>
</dbReference>
<dbReference type="Proteomes" id="UP000095209">
    <property type="component" value="Unassembled WGS sequence"/>
</dbReference>
<comment type="caution">
    <text evidence="8">The sequence shown here is derived from an EMBL/GenBank/DDBJ whole genome shotgun (WGS) entry which is preliminary data.</text>
</comment>
<feature type="domain" description="Peptidase M20 dimerisation" evidence="7">
    <location>
        <begin position="180"/>
        <end position="268"/>
    </location>
</feature>
<feature type="active site" description="Proton acceptor" evidence="5">
    <location>
        <position position="128"/>
    </location>
</feature>
<dbReference type="Gene3D" id="3.40.630.10">
    <property type="entry name" value="Zn peptidases"/>
    <property type="match status" value="1"/>
</dbReference>
<dbReference type="UniPathway" id="UPA00034">
    <property type="reaction ID" value="UER00024"/>
</dbReference>
<proteinExistence type="inferred from homology"/>
<dbReference type="STRING" id="1305675.BFG57_09390"/>
<dbReference type="SUPFAM" id="SSF55031">
    <property type="entry name" value="Bacterial exopeptidase dimerisation domain"/>
    <property type="match status" value="1"/>
</dbReference>
<evidence type="ECO:0000256" key="2">
    <source>
        <dbReference type="ARBA" id="ARBA00022801"/>
    </source>
</evidence>
<dbReference type="RefSeq" id="WP_069715813.1">
    <property type="nucleotide sequence ID" value="NZ_MJEH01000004.1"/>
</dbReference>
<evidence type="ECO:0000256" key="1">
    <source>
        <dbReference type="ARBA" id="ARBA00022605"/>
    </source>
</evidence>
<accession>A0A1E5LJI7</accession>
<feature type="binding site" evidence="6">
    <location>
        <position position="94"/>
    </location>
    <ligand>
        <name>Mn(2+)</name>
        <dbReference type="ChEBI" id="CHEBI:29035"/>
        <label>2</label>
    </ligand>
</feature>
<comment type="cofactor">
    <cofactor evidence="6">
        <name>Mn(2+)</name>
        <dbReference type="ChEBI" id="CHEBI:29035"/>
    </cofactor>
    <text evidence="6">The Mn(2+) ion enhances activity.</text>
</comment>
<feature type="active site" evidence="5">
    <location>
        <position position="69"/>
    </location>
</feature>
<sequence>MNPDRFIQIRRELHKIPELGFEEFKTQQVLLSYIESLPTERIEIKAWRTGLFVKVAGTNSTQTIGYRADIDGLPITEETGLSFASTHTGRMHACGHDFHMSIALGVLTAVVEEPIIDDMVFIFQPAEEGPGGALPMLQSEQMKKWKPDIIFALHIAPEYPVGTIATRPGLLFANTSELFIDLKGKGGHAAYPHHTNDMVITASHLVTQLQTIVSRNVDPLDSAVVTVGKITAGTVQNIIAETARIEGTIRTLSADTMVLVKERIKALVAGIETGFQCKVEIDFGSNYYQVYNEEQLTEEFMTLADESEKINVIECREAMTGEDFGDMVAEIPGFMFWLGVNSEFGLHHAKLNPSEEAIPTAINLITTYLRKKSNR</sequence>
<dbReference type="PANTHER" id="PTHR11014">
    <property type="entry name" value="PEPTIDASE M20 FAMILY MEMBER"/>
    <property type="match status" value="1"/>
</dbReference>
<dbReference type="PANTHER" id="PTHR11014:SF98">
    <property type="entry name" value="N-ACETYLDIAMINOPIMELATE DEACETYLASE"/>
    <property type="match status" value="1"/>
</dbReference>
<comment type="pathway">
    <text evidence="5">Amino-acid biosynthesis; L-lysine biosynthesis via DAP pathway; LL-2,6-diaminopimelate from (S)-tetrahydrodipicolinate (acetylase route): step 3/3.</text>
</comment>
<dbReference type="GO" id="GO:0009089">
    <property type="term" value="P:lysine biosynthetic process via diaminopimelate"/>
    <property type="evidence" value="ECO:0007669"/>
    <property type="project" value="UniProtKB-UniRule"/>
</dbReference>
<dbReference type="GO" id="GO:0046872">
    <property type="term" value="F:metal ion binding"/>
    <property type="evidence" value="ECO:0007669"/>
    <property type="project" value="UniProtKB-KW"/>
</dbReference>
<evidence type="ECO:0000256" key="3">
    <source>
        <dbReference type="ARBA" id="ARBA00022915"/>
    </source>
</evidence>
<feature type="binding site" evidence="6">
    <location>
        <position position="347"/>
    </location>
    <ligand>
        <name>Mn(2+)</name>
        <dbReference type="ChEBI" id="CHEBI:29035"/>
        <label>2</label>
    </ligand>
</feature>
<feature type="binding site" evidence="6">
    <location>
        <position position="96"/>
    </location>
    <ligand>
        <name>Mn(2+)</name>
        <dbReference type="ChEBI" id="CHEBI:29035"/>
        <label>2</label>
    </ligand>
</feature>
<organism evidence="8 9">
    <name type="scientific">Bacillus solimangrovi</name>
    <dbReference type="NCBI Taxonomy" id="1305675"/>
    <lineage>
        <taxon>Bacteria</taxon>
        <taxon>Bacillati</taxon>
        <taxon>Bacillota</taxon>
        <taxon>Bacilli</taxon>
        <taxon>Bacillales</taxon>
        <taxon>Bacillaceae</taxon>
        <taxon>Bacillus</taxon>
    </lineage>
</organism>
<comment type="similarity">
    <text evidence="5">Belongs to the peptidase M20A family. N-acetyldiaminopimelate deacetylase subfamily.</text>
</comment>
<evidence type="ECO:0000256" key="4">
    <source>
        <dbReference type="ARBA" id="ARBA00023154"/>
    </source>
</evidence>
<dbReference type="PIRSF" id="PIRSF005962">
    <property type="entry name" value="Pept_M20D_amidohydro"/>
    <property type="match status" value="1"/>
</dbReference>
<comment type="catalytic activity">
    <reaction evidence="5">
        <text>N-acetyl-(2S,6S)-2,6-diaminopimelate + H2O = (2S,6S)-2,6-diaminopimelate + acetate</text>
        <dbReference type="Rhea" id="RHEA:20405"/>
        <dbReference type="ChEBI" id="CHEBI:15377"/>
        <dbReference type="ChEBI" id="CHEBI:30089"/>
        <dbReference type="ChEBI" id="CHEBI:57609"/>
        <dbReference type="ChEBI" id="CHEBI:58767"/>
        <dbReference type="EC" id="3.5.1.47"/>
    </reaction>
</comment>
<keyword evidence="6" id="KW-0479">Metal-binding</keyword>
<dbReference type="InterPro" id="IPR002933">
    <property type="entry name" value="Peptidase_M20"/>
</dbReference>
<keyword evidence="2 5" id="KW-0378">Hydrolase</keyword>
<dbReference type="Pfam" id="PF01546">
    <property type="entry name" value="Peptidase_M20"/>
    <property type="match status" value="1"/>
</dbReference>
<keyword evidence="9" id="KW-1185">Reference proteome</keyword>
<comment type="function">
    <text evidence="5">Catalyzes the conversion of N-acetyl-diaminopimelate to diaminopimelate and acetate.</text>
</comment>
<evidence type="ECO:0000259" key="7">
    <source>
        <dbReference type="Pfam" id="PF07687"/>
    </source>
</evidence>
<keyword evidence="3 5" id="KW-0220">Diaminopimelate biosynthesis</keyword>
<dbReference type="AlphaFoldDB" id="A0A1E5LJI7"/>
<dbReference type="GO" id="GO:0050118">
    <property type="term" value="F:N-acetyldiaminopimelate deacetylase activity"/>
    <property type="evidence" value="ECO:0007669"/>
    <property type="project" value="UniProtKB-UniRule"/>
</dbReference>
<keyword evidence="4 5" id="KW-0457">Lysine biosynthesis</keyword>
<dbReference type="Pfam" id="PF07687">
    <property type="entry name" value="M20_dimer"/>
    <property type="match status" value="1"/>
</dbReference>
<evidence type="ECO:0000313" key="8">
    <source>
        <dbReference type="EMBL" id="OEH94250.1"/>
    </source>
</evidence>
<feature type="binding site" evidence="6">
    <location>
        <position position="128"/>
    </location>
    <ligand>
        <name>Mn(2+)</name>
        <dbReference type="ChEBI" id="CHEBI:29035"/>
        <label>2</label>
    </ligand>
</feature>
<dbReference type="EMBL" id="MJEH01000004">
    <property type="protein sequence ID" value="OEH94250.1"/>
    <property type="molecule type" value="Genomic_DNA"/>
</dbReference>
<dbReference type="GO" id="GO:0019877">
    <property type="term" value="P:diaminopimelate biosynthetic process"/>
    <property type="evidence" value="ECO:0007669"/>
    <property type="project" value="UniProtKB-UniRule"/>
</dbReference>
<dbReference type="CDD" id="cd05670">
    <property type="entry name" value="M20_Acy1_YkuR-like"/>
    <property type="match status" value="1"/>
</dbReference>
<dbReference type="InterPro" id="IPR036264">
    <property type="entry name" value="Bact_exopeptidase_dim_dom"/>
</dbReference>
<dbReference type="HAMAP" id="MF_01692">
    <property type="entry name" value="DapEL"/>
    <property type="match status" value="1"/>
</dbReference>
<gene>
    <name evidence="8" type="ORF">BFG57_09390</name>
</gene>
<evidence type="ECO:0000313" key="9">
    <source>
        <dbReference type="Proteomes" id="UP000095209"/>
    </source>
</evidence>
<dbReference type="InterPro" id="IPR017439">
    <property type="entry name" value="Amidohydrolase"/>
</dbReference>
<dbReference type="OrthoDB" id="9776731at2"/>
<evidence type="ECO:0000256" key="6">
    <source>
        <dbReference type="PIRSR" id="PIRSR005962-1"/>
    </source>
</evidence>
<dbReference type="SUPFAM" id="SSF53187">
    <property type="entry name" value="Zn-dependent exopeptidases"/>
    <property type="match status" value="1"/>
</dbReference>
<keyword evidence="6" id="KW-0464">Manganese</keyword>
<keyword evidence="1 5" id="KW-0028">Amino-acid biosynthesis</keyword>
<dbReference type="Gene3D" id="3.30.70.360">
    <property type="match status" value="1"/>
</dbReference>
<feature type="binding site" evidence="6">
    <location>
        <position position="154"/>
    </location>
    <ligand>
        <name>Mn(2+)</name>
        <dbReference type="ChEBI" id="CHEBI:29035"/>
        <label>2</label>
    </ligand>
</feature>
<dbReference type="NCBIfam" id="TIGR01891">
    <property type="entry name" value="amidohydrolases"/>
    <property type="match status" value="1"/>
</dbReference>
<name>A0A1E5LJI7_9BACI</name>
<protein>
    <recommendedName>
        <fullName evidence="5">N-acetyldiaminopimelate deacetylase</fullName>
        <ecNumber evidence="5">3.5.1.47</ecNumber>
    </recommendedName>
</protein>
<dbReference type="InterPro" id="IPR023905">
    <property type="entry name" value="AcetylDAP_deacetylase"/>
</dbReference>